<dbReference type="GO" id="GO:0044780">
    <property type="term" value="P:bacterial-type flagellum assembly"/>
    <property type="evidence" value="ECO:0007669"/>
    <property type="project" value="InterPro"/>
</dbReference>
<dbReference type="InterPro" id="IPR010930">
    <property type="entry name" value="Flg_bb/hook_C_dom"/>
</dbReference>
<feature type="domain" description="Flagellar basal body rod protein N-terminal" evidence="7">
    <location>
        <begin position="8"/>
        <end position="37"/>
    </location>
</feature>
<reference evidence="11" key="1">
    <citation type="submission" date="2018-02" db="EMBL/GenBank/DDBJ databases">
        <title>Genome sequence of Desulfocucumis palustris strain NAW-5.</title>
        <authorList>
            <person name="Watanabe M."/>
            <person name="Kojima H."/>
            <person name="Fukui M."/>
        </authorList>
    </citation>
    <scope>NUCLEOTIDE SEQUENCE [LARGE SCALE GENOMIC DNA]</scope>
    <source>
        <strain evidence="11">NAW-5</strain>
    </source>
</reference>
<feature type="domain" description="Flagellar basal-body/hook protein C-terminal" evidence="8">
    <location>
        <begin position="449"/>
        <end position="487"/>
    </location>
</feature>
<gene>
    <name evidence="10" type="ORF">DCCM_0475</name>
</gene>
<name>A0A2L2XEM8_9FIRM</name>
<dbReference type="RefSeq" id="WP_104370829.1">
    <property type="nucleotide sequence ID" value="NZ_BFAV01000019.1"/>
</dbReference>
<dbReference type="InterPro" id="IPR002371">
    <property type="entry name" value="FlgK"/>
</dbReference>
<dbReference type="GO" id="GO:0005198">
    <property type="term" value="F:structural molecule activity"/>
    <property type="evidence" value="ECO:0007669"/>
    <property type="project" value="InterPro"/>
</dbReference>
<feature type="domain" description="Flagellar hook-associated protein FlgK helical" evidence="9">
    <location>
        <begin position="102"/>
        <end position="351"/>
    </location>
</feature>
<keyword evidence="10" id="KW-0282">Flagellum</keyword>
<evidence type="ECO:0000259" key="9">
    <source>
        <dbReference type="Pfam" id="PF22638"/>
    </source>
</evidence>
<dbReference type="SUPFAM" id="SSF64518">
    <property type="entry name" value="Phase 1 flagellin"/>
    <property type="match status" value="1"/>
</dbReference>
<dbReference type="PANTHER" id="PTHR30033:SF1">
    <property type="entry name" value="FLAGELLAR HOOK-ASSOCIATED PROTEIN 1"/>
    <property type="match status" value="1"/>
</dbReference>
<dbReference type="OrthoDB" id="9802553at2"/>
<dbReference type="EMBL" id="BFAV01000019">
    <property type="protein sequence ID" value="GBF32281.1"/>
    <property type="molecule type" value="Genomic_DNA"/>
</dbReference>
<dbReference type="Pfam" id="PF00460">
    <property type="entry name" value="Flg_bb_rod"/>
    <property type="match status" value="1"/>
</dbReference>
<evidence type="ECO:0000259" key="8">
    <source>
        <dbReference type="Pfam" id="PF06429"/>
    </source>
</evidence>
<comment type="subcellular location">
    <subcellularLocation>
        <location evidence="1">Bacterial flagellum</location>
    </subcellularLocation>
    <subcellularLocation>
        <location evidence="2">Secreted</location>
    </subcellularLocation>
</comment>
<dbReference type="PANTHER" id="PTHR30033">
    <property type="entry name" value="FLAGELLAR HOOK-ASSOCIATED PROTEIN 1"/>
    <property type="match status" value="1"/>
</dbReference>
<evidence type="ECO:0000313" key="10">
    <source>
        <dbReference type="EMBL" id="GBF32281.1"/>
    </source>
</evidence>
<keyword evidence="5" id="KW-0964">Secreted</keyword>
<keyword evidence="10" id="KW-0969">Cilium</keyword>
<dbReference type="NCBIfam" id="TIGR02492">
    <property type="entry name" value="flgK_ends"/>
    <property type="match status" value="1"/>
</dbReference>
<accession>A0A2L2XEM8</accession>
<dbReference type="Pfam" id="PF06429">
    <property type="entry name" value="Flg_bbr_C"/>
    <property type="match status" value="1"/>
</dbReference>
<evidence type="ECO:0000256" key="6">
    <source>
        <dbReference type="ARBA" id="ARBA00023143"/>
    </source>
</evidence>
<sequence length="490" mass="53544">MPGTWLGLETGRRGIMVHQRSLDTTGHNLANASTPGYSRQEVMITATDPFSNPTMDSAVTPGQLGTGSMVNMIRRITDEHLQQNVYRSATDTTYWEDQISILQRAESSFSEPDTDGIDDLLVDFFKAWMDLNNTPQDPGVKAAVVEVGDGLANLMSYTYSQLKEIQNSVVSVDDTPEVVGGIIKEQVDSANDVLTQINDLTEAIKKIYDLGQQPNDLMDKRDALLEQLAEFGPVKVTYGYTGGKPNGELQVSFMGQEVVNSEDPEFQPVTLSLNYNDGGTDDDDTDDTIELVFSDPDGTELKTVDLTNQEDLSDSDNIVSGGSLLGVEAARQQIVGFKDKLNNFAITLRDNIMADSTNYFFQGDLVNGDFNVIPSLINDPSQLDGDKAKNNANVRSSEIEIPPLTKPCTLEEYFGILITEVGGAAKGADDMAATQSAIRDQIAALRDSVSGVSIDEELTKMLQFQYGFQASSRMITTIDSMLDVIINKLF</sequence>
<dbReference type="InterPro" id="IPR001444">
    <property type="entry name" value="Flag_bb_rod_N"/>
</dbReference>
<evidence type="ECO:0000256" key="1">
    <source>
        <dbReference type="ARBA" id="ARBA00004365"/>
    </source>
</evidence>
<comment type="caution">
    <text evidence="10">The sequence shown here is derived from an EMBL/GenBank/DDBJ whole genome shotgun (WGS) entry which is preliminary data.</text>
</comment>
<dbReference type="AlphaFoldDB" id="A0A2L2XEM8"/>
<evidence type="ECO:0000256" key="5">
    <source>
        <dbReference type="ARBA" id="ARBA00022525"/>
    </source>
</evidence>
<evidence type="ECO:0000256" key="4">
    <source>
        <dbReference type="ARBA" id="ARBA00016244"/>
    </source>
</evidence>
<organism evidence="10 11">
    <name type="scientific">Desulfocucumis palustris</name>
    <dbReference type="NCBI Taxonomy" id="1898651"/>
    <lineage>
        <taxon>Bacteria</taxon>
        <taxon>Bacillati</taxon>
        <taxon>Bacillota</taxon>
        <taxon>Clostridia</taxon>
        <taxon>Eubacteriales</taxon>
        <taxon>Desulfocucumaceae</taxon>
        <taxon>Desulfocucumis</taxon>
    </lineage>
</organism>
<keyword evidence="11" id="KW-1185">Reference proteome</keyword>
<dbReference type="GO" id="GO:0009424">
    <property type="term" value="C:bacterial-type flagellum hook"/>
    <property type="evidence" value="ECO:0007669"/>
    <property type="project" value="InterPro"/>
</dbReference>
<dbReference type="Pfam" id="PF22638">
    <property type="entry name" value="FlgK_D1"/>
    <property type="match status" value="1"/>
</dbReference>
<comment type="similarity">
    <text evidence="3">Belongs to the flagella basal body rod proteins family.</text>
</comment>
<proteinExistence type="inferred from homology"/>
<dbReference type="Proteomes" id="UP000239549">
    <property type="component" value="Unassembled WGS sequence"/>
</dbReference>
<evidence type="ECO:0000256" key="3">
    <source>
        <dbReference type="ARBA" id="ARBA00009677"/>
    </source>
</evidence>
<dbReference type="GO" id="GO:0005576">
    <property type="term" value="C:extracellular region"/>
    <property type="evidence" value="ECO:0007669"/>
    <property type="project" value="UniProtKB-SubCell"/>
</dbReference>
<evidence type="ECO:0000256" key="2">
    <source>
        <dbReference type="ARBA" id="ARBA00004613"/>
    </source>
</evidence>
<evidence type="ECO:0000313" key="11">
    <source>
        <dbReference type="Proteomes" id="UP000239549"/>
    </source>
</evidence>
<keyword evidence="6" id="KW-0975">Bacterial flagellum</keyword>
<keyword evidence="10" id="KW-0966">Cell projection</keyword>
<protein>
    <recommendedName>
        <fullName evidence="4">Flagellar hook-associated protein 1</fullName>
    </recommendedName>
</protein>
<dbReference type="InterPro" id="IPR053927">
    <property type="entry name" value="FlgK_helical"/>
</dbReference>
<evidence type="ECO:0000259" key="7">
    <source>
        <dbReference type="Pfam" id="PF00460"/>
    </source>
</evidence>